<accession>A0A197K6C7</accession>
<dbReference type="InterPro" id="IPR032675">
    <property type="entry name" value="LRR_dom_sf"/>
</dbReference>
<dbReference type="SUPFAM" id="SSF52047">
    <property type="entry name" value="RNI-like"/>
    <property type="match status" value="1"/>
</dbReference>
<dbReference type="EMBL" id="KV442027">
    <property type="protein sequence ID" value="OAQ31999.1"/>
    <property type="molecule type" value="Genomic_DNA"/>
</dbReference>
<sequence>MSSPFTTTDITSTTTRATAKRNPLDLPEIRLLIAPHLDRASLLACCQVNRAFLSSFRYFLTWSSVTLKRGTRKDFPLWLIQQNEHLIRRLILEDTQVFINGWKFLRCRNLKVLDLCVDSRRFDDDHGRHPEIREVGAQMQQLVRQNLGLEELKINWEPMSSQHRQILNRDLDHMYSNSIVRLMLYEATCEAYVINSLIEHCPRMEELEIEGYHLEPPNLGQLALELRQVRKLTMARVACRRGEIFIVCPEVRELRLRYFLHYTLEEPSWGLSKLESLYCEDLEGALANRVLEQTYVNQLRKVELRKTSHLRETLACIIERSEGAIRELTVDRDSMWTLSFAERREFLRQMPQLERLNGYHPRSWASLLQSCTIS</sequence>
<evidence type="ECO:0000313" key="2">
    <source>
        <dbReference type="Proteomes" id="UP000078512"/>
    </source>
</evidence>
<organism evidence="1 2">
    <name type="scientific">Linnemannia elongata AG-77</name>
    <dbReference type="NCBI Taxonomy" id="1314771"/>
    <lineage>
        <taxon>Eukaryota</taxon>
        <taxon>Fungi</taxon>
        <taxon>Fungi incertae sedis</taxon>
        <taxon>Mucoromycota</taxon>
        <taxon>Mortierellomycotina</taxon>
        <taxon>Mortierellomycetes</taxon>
        <taxon>Mortierellales</taxon>
        <taxon>Mortierellaceae</taxon>
        <taxon>Linnemannia</taxon>
    </lineage>
</organism>
<proteinExistence type="predicted"/>
<evidence type="ECO:0000313" key="1">
    <source>
        <dbReference type="EMBL" id="OAQ31999.1"/>
    </source>
</evidence>
<dbReference type="AlphaFoldDB" id="A0A197K6C7"/>
<evidence type="ECO:0008006" key="3">
    <source>
        <dbReference type="Google" id="ProtNLM"/>
    </source>
</evidence>
<gene>
    <name evidence="1" type="ORF">K457DRAFT_135747</name>
</gene>
<dbReference type="OrthoDB" id="2338541at2759"/>
<protein>
    <recommendedName>
        <fullName evidence="3">F-box domain-containing protein</fullName>
    </recommendedName>
</protein>
<dbReference type="Gene3D" id="3.80.10.10">
    <property type="entry name" value="Ribonuclease Inhibitor"/>
    <property type="match status" value="1"/>
</dbReference>
<keyword evidence="2" id="KW-1185">Reference proteome</keyword>
<name>A0A197K6C7_9FUNG</name>
<dbReference type="Proteomes" id="UP000078512">
    <property type="component" value="Unassembled WGS sequence"/>
</dbReference>
<reference evidence="1 2" key="1">
    <citation type="submission" date="2016-05" db="EMBL/GenBank/DDBJ databases">
        <title>Genome sequencing reveals origins of a unique bacterial endosymbiosis in the earliest lineages of terrestrial Fungi.</title>
        <authorList>
            <consortium name="DOE Joint Genome Institute"/>
            <person name="Uehling J."/>
            <person name="Gryganskyi A."/>
            <person name="Hameed K."/>
            <person name="Tschaplinski T."/>
            <person name="Misztal P."/>
            <person name="Wu S."/>
            <person name="Desiro A."/>
            <person name="Vande Pol N."/>
            <person name="Du Z.-Y."/>
            <person name="Zienkiewicz A."/>
            <person name="Zienkiewicz K."/>
            <person name="Morin E."/>
            <person name="Tisserant E."/>
            <person name="Splivallo R."/>
            <person name="Hainaut M."/>
            <person name="Henrissat B."/>
            <person name="Ohm R."/>
            <person name="Kuo A."/>
            <person name="Yan J."/>
            <person name="Lipzen A."/>
            <person name="Nolan M."/>
            <person name="Labutti K."/>
            <person name="Barry K."/>
            <person name="Goldstein A."/>
            <person name="Labbe J."/>
            <person name="Schadt C."/>
            <person name="Tuskan G."/>
            <person name="Grigoriev I."/>
            <person name="Martin F."/>
            <person name="Vilgalys R."/>
            <person name="Bonito G."/>
        </authorList>
    </citation>
    <scope>NUCLEOTIDE SEQUENCE [LARGE SCALE GENOMIC DNA]</scope>
    <source>
        <strain evidence="1 2">AG-77</strain>
    </source>
</reference>